<dbReference type="InParanoid" id="J0D0X8"/>
<dbReference type="eggNOG" id="ENOG502RWP9">
    <property type="taxonomic scope" value="Eukaryota"/>
</dbReference>
<name>J0D0X8_AURST</name>
<organism evidence="1 2">
    <name type="scientific">Auricularia subglabra (strain TFB-10046 / SS5)</name>
    <name type="common">White-rot fungus</name>
    <name type="synonym">Auricularia delicata (strain TFB10046)</name>
    <dbReference type="NCBI Taxonomy" id="717982"/>
    <lineage>
        <taxon>Eukaryota</taxon>
        <taxon>Fungi</taxon>
        <taxon>Dikarya</taxon>
        <taxon>Basidiomycota</taxon>
        <taxon>Agaricomycotina</taxon>
        <taxon>Agaricomycetes</taxon>
        <taxon>Auriculariales</taxon>
        <taxon>Auriculariaceae</taxon>
        <taxon>Auricularia</taxon>
    </lineage>
</organism>
<feature type="non-terminal residue" evidence="1">
    <location>
        <position position="134"/>
    </location>
</feature>
<protein>
    <submittedName>
        <fullName evidence="1">Uncharacterized protein</fullName>
    </submittedName>
</protein>
<reference evidence="2" key="1">
    <citation type="journal article" date="2012" name="Science">
        <title>The Paleozoic origin of enzymatic lignin decomposition reconstructed from 31 fungal genomes.</title>
        <authorList>
            <person name="Floudas D."/>
            <person name="Binder M."/>
            <person name="Riley R."/>
            <person name="Barry K."/>
            <person name="Blanchette R.A."/>
            <person name="Henrissat B."/>
            <person name="Martinez A.T."/>
            <person name="Otillar R."/>
            <person name="Spatafora J.W."/>
            <person name="Yadav J.S."/>
            <person name="Aerts A."/>
            <person name="Benoit I."/>
            <person name="Boyd A."/>
            <person name="Carlson A."/>
            <person name="Copeland A."/>
            <person name="Coutinho P.M."/>
            <person name="de Vries R.P."/>
            <person name="Ferreira P."/>
            <person name="Findley K."/>
            <person name="Foster B."/>
            <person name="Gaskell J."/>
            <person name="Glotzer D."/>
            <person name="Gorecki P."/>
            <person name="Heitman J."/>
            <person name="Hesse C."/>
            <person name="Hori C."/>
            <person name="Igarashi K."/>
            <person name="Jurgens J.A."/>
            <person name="Kallen N."/>
            <person name="Kersten P."/>
            <person name="Kohler A."/>
            <person name="Kuees U."/>
            <person name="Kumar T.K.A."/>
            <person name="Kuo A."/>
            <person name="LaButti K."/>
            <person name="Larrondo L.F."/>
            <person name="Lindquist E."/>
            <person name="Ling A."/>
            <person name="Lombard V."/>
            <person name="Lucas S."/>
            <person name="Lundell T."/>
            <person name="Martin R."/>
            <person name="McLaughlin D.J."/>
            <person name="Morgenstern I."/>
            <person name="Morin E."/>
            <person name="Murat C."/>
            <person name="Nagy L.G."/>
            <person name="Nolan M."/>
            <person name="Ohm R.A."/>
            <person name="Patyshakuliyeva A."/>
            <person name="Rokas A."/>
            <person name="Ruiz-Duenas F.J."/>
            <person name="Sabat G."/>
            <person name="Salamov A."/>
            <person name="Samejima M."/>
            <person name="Schmutz J."/>
            <person name="Slot J.C."/>
            <person name="St John F."/>
            <person name="Stenlid J."/>
            <person name="Sun H."/>
            <person name="Sun S."/>
            <person name="Syed K."/>
            <person name="Tsang A."/>
            <person name="Wiebenga A."/>
            <person name="Young D."/>
            <person name="Pisabarro A."/>
            <person name="Eastwood D.C."/>
            <person name="Martin F."/>
            <person name="Cullen D."/>
            <person name="Grigoriev I.V."/>
            <person name="Hibbett D.S."/>
        </authorList>
    </citation>
    <scope>NUCLEOTIDE SEQUENCE [LARGE SCALE GENOMIC DNA]</scope>
    <source>
        <strain evidence="2">TFB10046</strain>
    </source>
</reference>
<evidence type="ECO:0000313" key="1">
    <source>
        <dbReference type="EMBL" id="EJD32217.1"/>
    </source>
</evidence>
<keyword evidence="2" id="KW-1185">Reference proteome</keyword>
<sequence>DNYLADLKRAKRDLLRDGHAPAFPDELWEAVLADRFVDFRRILSRRFATHSDWNDAFQDWAAAVCHTYPHRSNELAVYRQFVTDLFRSTHKDEHRRVIAADAAVRCEVANDGRLSFADTLRHRATADRFLSPYG</sequence>
<dbReference type="KEGG" id="adl:AURDEDRAFT_19889"/>
<dbReference type="Proteomes" id="UP000006514">
    <property type="component" value="Unassembled WGS sequence"/>
</dbReference>
<accession>J0D0X8</accession>
<feature type="non-terminal residue" evidence="1">
    <location>
        <position position="1"/>
    </location>
</feature>
<gene>
    <name evidence="1" type="ORF">AURDEDRAFT_19889</name>
</gene>
<proteinExistence type="predicted"/>
<evidence type="ECO:0000313" key="2">
    <source>
        <dbReference type="Proteomes" id="UP000006514"/>
    </source>
</evidence>
<dbReference type="OMA" id="IQTHEIS"/>
<dbReference type="EMBL" id="JH689207">
    <property type="protein sequence ID" value="EJD32217.1"/>
    <property type="molecule type" value="Genomic_DNA"/>
</dbReference>
<dbReference type="OrthoDB" id="2355984at2759"/>
<dbReference type="AlphaFoldDB" id="J0D0X8"/>